<protein>
    <recommendedName>
        <fullName evidence="3">4Fe4S-binding SPASM domain-containing protein</fullName>
    </recommendedName>
</protein>
<dbReference type="InterPro" id="IPR013785">
    <property type="entry name" value="Aldolase_TIM"/>
</dbReference>
<gene>
    <name evidence="1" type="ORF">CO073_01980</name>
</gene>
<dbReference type="Gene3D" id="3.20.20.70">
    <property type="entry name" value="Aldolase class I"/>
    <property type="match status" value="1"/>
</dbReference>
<evidence type="ECO:0000313" key="2">
    <source>
        <dbReference type="Proteomes" id="UP000230136"/>
    </source>
</evidence>
<dbReference type="InterPro" id="IPR023885">
    <property type="entry name" value="4Fe4S-binding_SPASM_dom"/>
</dbReference>
<dbReference type="EMBL" id="PFSY01000088">
    <property type="protein sequence ID" value="PJC01953.1"/>
    <property type="molecule type" value="Genomic_DNA"/>
</dbReference>
<dbReference type="Proteomes" id="UP000230136">
    <property type="component" value="Unassembled WGS sequence"/>
</dbReference>
<evidence type="ECO:0000313" key="1">
    <source>
        <dbReference type="EMBL" id="PJC01953.1"/>
    </source>
</evidence>
<dbReference type="AlphaFoldDB" id="A0A2M8DRD8"/>
<name>A0A2M8DRD8_9BACT</name>
<evidence type="ECO:0008006" key="3">
    <source>
        <dbReference type="Google" id="ProtNLM"/>
    </source>
</evidence>
<sequence>MDIYIQLAGNCHGYLGSRKHFVTTVDDMLFNPQNDPVFMEWSYRSPLNMDICRNCPALGICGGGCPLNADFEEGSIWSLDKRFCVHCKMTLEWLIWDLYKQMNTRLGNEVNER</sequence>
<comment type="caution">
    <text evidence="1">The sequence shown here is derived from an EMBL/GenBank/DDBJ whole genome shotgun (WGS) entry which is preliminary data.</text>
</comment>
<proteinExistence type="predicted"/>
<dbReference type="NCBIfam" id="TIGR04085">
    <property type="entry name" value="rSAM_more_4Fe4S"/>
    <property type="match status" value="1"/>
</dbReference>
<organism evidence="1 2">
    <name type="scientific">Candidatus Komeilibacteria bacterium CG_4_9_14_0_8_um_filter_36_9</name>
    <dbReference type="NCBI Taxonomy" id="1974473"/>
    <lineage>
        <taxon>Bacteria</taxon>
        <taxon>Candidatus Komeiliibacteriota</taxon>
    </lineage>
</organism>
<accession>A0A2M8DRD8</accession>
<reference evidence="2" key="1">
    <citation type="submission" date="2017-09" db="EMBL/GenBank/DDBJ databases">
        <title>Depth-based differentiation of microbial function through sediment-hosted aquifers and enrichment of novel symbionts in the deep terrestrial subsurface.</title>
        <authorList>
            <person name="Probst A.J."/>
            <person name="Ladd B."/>
            <person name="Jarett J.K."/>
            <person name="Geller-Mcgrath D.E."/>
            <person name="Sieber C.M.K."/>
            <person name="Emerson J.B."/>
            <person name="Anantharaman K."/>
            <person name="Thomas B.C."/>
            <person name="Malmstrom R."/>
            <person name="Stieglmeier M."/>
            <person name="Klingl A."/>
            <person name="Woyke T."/>
            <person name="Ryan C.M."/>
            <person name="Banfield J.F."/>
        </authorList>
    </citation>
    <scope>NUCLEOTIDE SEQUENCE [LARGE SCALE GENOMIC DNA]</scope>
</reference>